<accession>A0A4R5QGX2</accession>
<dbReference type="InterPro" id="IPR006068">
    <property type="entry name" value="ATPase_P-typ_cation-transptr_C"/>
</dbReference>
<evidence type="ECO:0000256" key="3">
    <source>
        <dbReference type="ARBA" id="ARBA00022475"/>
    </source>
</evidence>
<dbReference type="GO" id="GO:0030007">
    <property type="term" value="P:intracellular potassium ion homeostasis"/>
    <property type="evidence" value="ECO:0007669"/>
    <property type="project" value="TreeGrafter"/>
</dbReference>
<dbReference type="InterPro" id="IPR001757">
    <property type="entry name" value="P_typ_ATPase"/>
</dbReference>
<organism evidence="12 13">
    <name type="scientific">Dankookia rubra</name>
    <dbReference type="NCBI Taxonomy" id="1442381"/>
    <lineage>
        <taxon>Bacteria</taxon>
        <taxon>Pseudomonadati</taxon>
        <taxon>Pseudomonadota</taxon>
        <taxon>Alphaproteobacteria</taxon>
        <taxon>Acetobacterales</taxon>
        <taxon>Roseomonadaceae</taxon>
        <taxon>Dankookia</taxon>
    </lineage>
</organism>
<dbReference type="InterPro" id="IPR050510">
    <property type="entry name" value="Cation_transp_ATPase_P-type"/>
</dbReference>
<evidence type="ECO:0000256" key="8">
    <source>
        <dbReference type="ARBA" id="ARBA00022989"/>
    </source>
</evidence>
<feature type="transmembrane region" description="Helical" evidence="10">
    <location>
        <begin position="63"/>
        <end position="82"/>
    </location>
</feature>
<dbReference type="PANTHER" id="PTHR43294">
    <property type="entry name" value="SODIUM/POTASSIUM-TRANSPORTING ATPASE SUBUNIT ALPHA"/>
    <property type="match status" value="1"/>
</dbReference>
<keyword evidence="7" id="KW-1278">Translocase</keyword>
<evidence type="ECO:0000256" key="1">
    <source>
        <dbReference type="ARBA" id="ARBA00004651"/>
    </source>
</evidence>
<dbReference type="InterPro" id="IPR044492">
    <property type="entry name" value="P_typ_ATPase_HD_dom"/>
</dbReference>
<dbReference type="SUPFAM" id="SSF81665">
    <property type="entry name" value="Calcium ATPase, transmembrane domain M"/>
    <property type="match status" value="1"/>
</dbReference>
<comment type="caution">
    <text evidence="12">The sequence shown here is derived from an EMBL/GenBank/DDBJ whole genome shotgun (WGS) entry which is preliminary data.</text>
</comment>
<dbReference type="Gene3D" id="2.70.150.10">
    <property type="entry name" value="Calcium-transporting ATPase, cytoplasmic transduction domain A"/>
    <property type="match status" value="1"/>
</dbReference>
<evidence type="ECO:0000256" key="6">
    <source>
        <dbReference type="ARBA" id="ARBA00022840"/>
    </source>
</evidence>
<dbReference type="SMART" id="SM00831">
    <property type="entry name" value="Cation_ATPase_N"/>
    <property type="match status" value="1"/>
</dbReference>
<protein>
    <submittedName>
        <fullName evidence="12">Cation-translocating P-type ATPase</fullName>
    </submittedName>
</protein>
<keyword evidence="8 10" id="KW-1133">Transmembrane helix</keyword>
<feature type="transmembrane region" description="Helical" evidence="10">
    <location>
        <begin position="790"/>
        <end position="809"/>
    </location>
</feature>
<dbReference type="OrthoDB" id="391538at2"/>
<dbReference type="EMBL" id="SMSJ01000017">
    <property type="protein sequence ID" value="TDH61841.1"/>
    <property type="molecule type" value="Genomic_DNA"/>
</dbReference>
<feature type="transmembrane region" description="Helical" evidence="10">
    <location>
        <begin position="687"/>
        <end position="714"/>
    </location>
</feature>
<dbReference type="Pfam" id="PF00690">
    <property type="entry name" value="Cation_ATPase_N"/>
    <property type="match status" value="1"/>
</dbReference>
<keyword evidence="13" id="KW-1185">Reference proteome</keyword>
<dbReference type="GO" id="GO:0005391">
    <property type="term" value="F:P-type sodium:potassium-exchanging transporter activity"/>
    <property type="evidence" value="ECO:0007669"/>
    <property type="project" value="TreeGrafter"/>
</dbReference>
<feature type="domain" description="Cation-transporting P-type ATPase N-terminal" evidence="11">
    <location>
        <begin position="3"/>
        <end position="59"/>
    </location>
</feature>
<dbReference type="PANTHER" id="PTHR43294:SF21">
    <property type="entry name" value="CATION TRANSPORTING ATPASE"/>
    <property type="match status" value="1"/>
</dbReference>
<dbReference type="InterPro" id="IPR008250">
    <property type="entry name" value="ATPase_P-typ_transduc_dom_A_sf"/>
</dbReference>
<keyword evidence="3" id="KW-1003">Cell membrane</keyword>
<dbReference type="Proteomes" id="UP000295096">
    <property type="component" value="Unassembled WGS sequence"/>
</dbReference>
<dbReference type="InterPro" id="IPR004014">
    <property type="entry name" value="ATPase_P-typ_cation-transptr_N"/>
</dbReference>
<dbReference type="Pfam" id="PF00702">
    <property type="entry name" value="Hydrolase"/>
    <property type="match status" value="1"/>
</dbReference>
<proteinExistence type="inferred from homology"/>
<dbReference type="GO" id="GO:1902600">
    <property type="term" value="P:proton transmembrane transport"/>
    <property type="evidence" value="ECO:0007669"/>
    <property type="project" value="TreeGrafter"/>
</dbReference>
<dbReference type="Gene3D" id="3.40.1110.10">
    <property type="entry name" value="Calcium-transporting ATPase, cytoplasmic domain N"/>
    <property type="match status" value="1"/>
</dbReference>
<sequence length="822" mass="85127">MERAGLSAAEAAARLRRDGPNALRGAARRSLLRVALDVAREPMFALLLGAGGLYLALGDLAEALLLLAFSFLSVGIAVAQEARTERALDALRDLSSPRALVVRDGVRQRIAGRDVVQGDLLLLAEGDRVPADARLVAAEELEIDESLLTGESLPVGKRAGGLDNAPASPRPGEDAAAVFSGSLVVRGTGEAIVHATGARTELGRIGTALGAIEREPPRLRAQTMAMVRSFAVLGLLASLLLALLYGLLRGDWLQAALGGIALAMAMLPEEFPLVLTVFAVMGARRIARAGVLLRQAAALQTLGATTVLCTDKTGTLTRNRMAVAAVLPDPPLDEAALLRLAAEACEDAPFDAMELALREAATAAVGDAVALRHYGLRPDLPAMGRAWAAGDGARLAAKGAPEAILRLCRVPPEQAARIAAAAAELAGQGLRVLGIAEAGLPGRKVLPVRLEEAGLGFRGLIGLADPLRPQVPEAAAECRAAGIRVVIVTGDHPDTARAIAAQAGLDTTPVVTGAELARLDAAGFAARATRAAILARVLPEQKLQLVQALKAAGAVVAMTGDGVNDAPALKAAHVGVAMGARGTDVAREAAAVVLLEDDFGAILRAIRLGRRIFDNLRKAMGYIVALHVPIAGMAFLPLAFGLPAVLGPLHIAFLELVVDPVCSLAFEAEPEEADVMRRPPEDPQARLLPPALLGWSLVQGLVAFATTGGVYLWAWRAGLPPEVLRSIAFTALVAALVALILVNRAFGASPREALARPNPVLLAVLGTVAALLAFVLAVPPAAALFRLDGFAAWHAGLALANGAAVLLLLEAAKRLLRGRLGR</sequence>
<dbReference type="GO" id="GO:0005886">
    <property type="term" value="C:plasma membrane"/>
    <property type="evidence" value="ECO:0007669"/>
    <property type="project" value="UniProtKB-SubCell"/>
</dbReference>
<dbReference type="NCBIfam" id="TIGR01494">
    <property type="entry name" value="ATPase_P-type"/>
    <property type="match status" value="2"/>
</dbReference>
<dbReference type="Gene3D" id="3.40.50.1000">
    <property type="entry name" value="HAD superfamily/HAD-like"/>
    <property type="match status" value="2"/>
</dbReference>
<evidence type="ECO:0000256" key="2">
    <source>
        <dbReference type="ARBA" id="ARBA00005675"/>
    </source>
</evidence>
<dbReference type="AlphaFoldDB" id="A0A4R5QGX2"/>
<evidence type="ECO:0000313" key="12">
    <source>
        <dbReference type="EMBL" id="TDH61841.1"/>
    </source>
</evidence>
<reference evidence="12 13" key="1">
    <citation type="journal article" date="2016" name="J. Microbiol.">
        <title>Dankookia rubra gen. nov., sp. nov., an alphaproteobacterium isolated from sediment of a shallow stream.</title>
        <authorList>
            <person name="Kim W.H."/>
            <person name="Kim D.H."/>
            <person name="Kang K."/>
            <person name="Ahn T.Y."/>
        </authorList>
    </citation>
    <scope>NUCLEOTIDE SEQUENCE [LARGE SCALE GENOMIC DNA]</scope>
    <source>
        <strain evidence="12 13">JCM30602</strain>
    </source>
</reference>
<keyword evidence="5" id="KW-0547">Nucleotide-binding</keyword>
<gene>
    <name evidence="12" type="ORF">E2C06_15025</name>
</gene>
<dbReference type="GO" id="GO:0016887">
    <property type="term" value="F:ATP hydrolysis activity"/>
    <property type="evidence" value="ECO:0007669"/>
    <property type="project" value="InterPro"/>
</dbReference>
<evidence type="ECO:0000259" key="11">
    <source>
        <dbReference type="SMART" id="SM00831"/>
    </source>
</evidence>
<evidence type="ECO:0000256" key="4">
    <source>
        <dbReference type="ARBA" id="ARBA00022692"/>
    </source>
</evidence>
<dbReference type="InterPro" id="IPR023299">
    <property type="entry name" value="ATPase_P-typ_cyto_dom_N"/>
</dbReference>
<dbReference type="PROSITE" id="PS00154">
    <property type="entry name" value="ATPASE_E1_E2"/>
    <property type="match status" value="1"/>
</dbReference>
<dbReference type="PRINTS" id="PR00120">
    <property type="entry name" value="HATPASE"/>
</dbReference>
<dbReference type="InterPro" id="IPR059000">
    <property type="entry name" value="ATPase_P-type_domA"/>
</dbReference>
<name>A0A4R5QGX2_9PROT</name>
<evidence type="ECO:0000313" key="13">
    <source>
        <dbReference type="Proteomes" id="UP000295096"/>
    </source>
</evidence>
<dbReference type="SFLD" id="SFLDF00027">
    <property type="entry name" value="p-type_atpase"/>
    <property type="match status" value="1"/>
</dbReference>
<keyword evidence="6" id="KW-0067">ATP-binding</keyword>
<dbReference type="InterPro" id="IPR023214">
    <property type="entry name" value="HAD_sf"/>
</dbReference>
<dbReference type="GO" id="GO:1990573">
    <property type="term" value="P:potassium ion import across plasma membrane"/>
    <property type="evidence" value="ECO:0007669"/>
    <property type="project" value="TreeGrafter"/>
</dbReference>
<dbReference type="GO" id="GO:0006883">
    <property type="term" value="P:intracellular sodium ion homeostasis"/>
    <property type="evidence" value="ECO:0007669"/>
    <property type="project" value="TreeGrafter"/>
</dbReference>
<dbReference type="InterPro" id="IPR023298">
    <property type="entry name" value="ATPase_P-typ_TM_dom_sf"/>
</dbReference>
<dbReference type="SFLD" id="SFLDS00003">
    <property type="entry name" value="Haloacid_Dehalogenase"/>
    <property type="match status" value="1"/>
</dbReference>
<evidence type="ECO:0000256" key="5">
    <source>
        <dbReference type="ARBA" id="ARBA00022741"/>
    </source>
</evidence>
<dbReference type="Pfam" id="PF00689">
    <property type="entry name" value="Cation_ATPase_C"/>
    <property type="match status" value="1"/>
</dbReference>
<dbReference type="GO" id="GO:0036376">
    <property type="term" value="P:sodium ion export across plasma membrane"/>
    <property type="evidence" value="ECO:0007669"/>
    <property type="project" value="TreeGrafter"/>
</dbReference>
<dbReference type="InterPro" id="IPR018303">
    <property type="entry name" value="ATPase_P-typ_P_site"/>
</dbReference>
<evidence type="ECO:0000256" key="7">
    <source>
        <dbReference type="ARBA" id="ARBA00022967"/>
    </source>
</evidence>
<dbReference type="SUPFAM" id="SSF56784">
    <property type="entry name" value="HAD-like"/>
    <property type="match status" value="1"/>
</dbReference>
<keyword evidence="4 10" id="KW-0812">Transmembrane</keyword>
<feature type="transmembrane region" description="Helical" evidence="10">
    <location>
        <begin position="227"/>
        <end position="248"/>
    </location>
</feature>
<comment type="subcellular location">
    <subcellularLocation>
        <location evidence="1">Cell membrane</location>
        <topology evidence="1">Multi-pass membrane protein</topology>
    </subcellularLocation>
</comment>
<dbReference type="Pfam" id="PF00122">
    <property type="entry name" value="E1-E2_ATPase"/>
    <property type="match status" value="1"/>
</dbReference>
<evidence type="ECO:0000256" key="9">
    <source>
        <dbReference type="ARBA" id="ARBA00023136"/>
    </source>
</evidence>
<feature type="transmembrane region" description="Helical" evidence="10">
    <location>
        <begin position="619"/>
        <end position="640"/>
    </location>
</feature>
<dbReference type="Gene3D" id="1.20.1110.10">
    <property type="entry name" value="Calcium-transporting ATPase, transmembrane domain"/>
    <property type="match status" value="2"/>
</dbReference>
<dbReference type="SUPFAM" id="SSF81653">
    <property type="entry name" value="Calcium ATPase, transduction domain A"/>
    <property type="match status" value="1"/>
</dbReference>
<comment type="similarity">
    <text evidence="2">Belongs to the cation transport ATPase (P-type) (TC 3.A.3) family. Type IIA subfamily.</text>
</comment>
<feature type="transmembrane region" description="Helical" evidence="10">
    <location>
        <begin position="726"/>
        <end position="746"/>
    </location>
</feature>
<feature type="transmembrane region" description="Helical" evidence="10">
    <location>
        <begin position="758"/>
        <end position="778"/>
    </location>
</feature>
<dbReference type="InterPro" id="IPR036412">
    <property type="entry name" value="HAD-like_sf"/>
</dbReference>
<dbReference type="PRINTS" id="PR00119">
    <property type="entry name" value="CATATPASE"/>
</dbReference>
<keyword evidence="9 10" id="KW-0472">Membrane</keyword>
<dbReference type="GO" id="GO:0005524">
    <property type="term" value="F:ATP binding"/>
    <property type="evidence" value="ECO:0007669"/>
    <property type="project" value="UniProtKB-KW"/>
</dbReference>
<feature type="transmembrane region" description="Helical" evidence="10">
    <location>
        <begin position="260"/>
        <end position="280"/>
    </location>
</feature>
<evidence type="ECO:0000256" key="10">
    <source>
        <dbReference type="SAM" id="Phobius"/>
    </source>
</evidence>
<dbReference type="SFLD" id="SFLDG00002">
    <property type="entry name" value="C1.7:_P-type_atpase_like"/>
    <property type="match status" value="1"/>
</dbReference>